<evidence type="ECO:0000256" key="1">
    <source>
        <dbReference type="ARBA" id="ARBA00022723"/>
    </source>
</evidence>
<feature type="domain" description="Zn(2)-C6 fungal-type" evidence="7">
    <location>
        <begin position="57"/>
        <end position="87"/>
    </location>
</feature>
<evidence type="ECO:0000259" key="7">
    <source>
        <dbReference type="PROSITE" id="PS50048"/>
    </source>
</evidence>
<dbReference type="OrthoDB" id="2328572at2759"/>
<dbReference type="EMBL" id="KZ805335">
    <property type="protein sequence ID" value="PVI03121.1"/>
    <property type="molecule type" value="Genomic_DNA"/>
</dbReference>
<name>A0A2V1DY65_9PLEO</name>
<dbReference type="InterPro" id="IPR013700">
    <property type="entry name" value="AflR"/>
</dbReference>
<gene>
    <name evidence="8" type="ORF">DM02DRAFT_612484</name>
</gene>
<evidence type="ECO:0000256" key="5">
    <source>
        <dbReference type="ARBA" id="ARBA00023242"/>
    </source>
</evidence>
<evidence type="ECO:0000313" key="9">
    <source>
        <dbReference type="Proteomes" id="UP000244855"/>
    </source>
</evidence>
<dbReference type="GO" id="GO:0005634">
    <property type="term" value="C:nucleus"/>
    <property type="evidence" value="ECO:0007669"/>
    <property type="project" value="InterPro"/>
</dbReference>
<feature type="region of interest" description="Disordered" evidence="6">
    <location>
        <begin position="1"/>
        <end position="48"/>
    </location>
</feature>
<dbReference type="InterPro" id="IPR036864">
    <property type="entry name" value="Zn2-C6_fun-type_DNA-bd_sf"/>
</dbReference>
<evidence type="ECO:0000256" key="4">
    <source>
        <dbReference type="ARBA" id="ARBA00023163"/>
    </source>
</evidence>
<dbReference type="PANTHER" id="PTHR31069:SF31">
    <property type="entry name" value="MONODICTYPHENONE CLUSTER TRANSCRIPTION FACTOR-RELATED"/>
    <property type="match status" value="1"/>
</dbReference>
<dbReference type="GO" id="GO:0008270">
    <property type="term" value="F:zinc ion binding"/>
    <property type="evidence" value="ECO:0007669"/>
    <property type="project" value="InterPro"/>
</dbReference>
<dbReference type="SMART" id="SM00066">
    <property type="entry name" value="GAL4"/>
    <property type="match status" value="1"/>
</dbReference>
<dbReference type="GO" id="GO:0045122">
    <property type="term" value="P:aflatoxin biosynthetic process"/>
    <property type="evidence" value="ECO:0007669"/>
    <property type="project" value="InterPro"/>
</dbReference>
<evidence type="ECO:0000256" key="3">
    <source>
        <dbReference type="ARBA" id="ARBA00023125"/>
    </source>
</evidence>
<dbReference type="PANTHER" id="PTHR31069">
    <property type="entry name" value="OLEATE-ACTIVATED TRANSCRIPTION FACTOR 1-RELATED"/>
    <property type="match status" value="1"/>
</dbReference>
<dbReference type="Pfam" id="PF00172">
    <property type="entry name" value="Zn_clus"/>
    <property type="match status" value="1"/>
</dbReference>
<keyword evidence="2" id="KW-0805">Transcription regulation</keyword>
<proteinExistence type="predicted"/>
<feature type="compositionally biased region" description="Polar residues" evidence="6">
    <location>
        <begin position="1"/>
        <end position="10"/>
    </location>
</feature>
<dbReference type="Pfam" id="PF08493">
    <property type="entry name" value="AflR"/>
    <property type="match status" value="1"/>
</dbReference>
<dbReference type="AlphaFoldDB" id="A0A2V1DY65"/>
<dbReference type="SUPFAM" id="SSF57701">
    <property type="entry name" value="Zn2/Cys6 DNA-binding domain"/>
    <property type="match status" value="1"/>
</dbReference>
<protein>
    <recommendedName>
        <fullName evidence="7">Zn(2)-C6 fungal-type domain-containing protein</fullName>
    </recommendedName>
</protein>
<dbReference type="CDD" id="cd00067">
    <property type="entry name" value="GAL4"/>
    <property type="match status" value="1"/>
</dbReference>
<keyword evidence="3" id="KW-0238">DNA-binding</keyword>
<keyword evidence="9" id="KW-1185">Reference proteome</keyword>
<sequence length="450" mass="48368">MENQTQSSSPIAKEASQQQSPILLAPQSQQQPQTQTQLSSTSNPQVLPFPKKKLRESCNHCALSKVKCSKDRPTCVRCSEKGLSCAYAPSQRTGKRRASPAGANPKRLTIKNIQLPDNPFMDFLTTSAFNFNQKTSPDLSPPTPAPKTVEMQPRIFSSGSGTVTPSDVSLMDEDGLGTDDYLSAAYMDMGMLDNDTSTFESYSEFDGVSSLLGLFNQSSFTPAACNNSHNNSVSHSSTGSGGDINTPSLEFHAQDCMSRAMGIMKGLHMAPSTCTSLISGCGAAQDIPQIDHVLTMNKEAIDAISAILNCSCSLDLQLCLYLTLITSKVIAWYRAVACGDDLTANPGGRSLATVEKVLHNQSISVGKYHLDEDGKGKLRAQLVLSELHRVMRLVDQLAKSFASLDAGSPGDNNATTGPKSSSSIGKELKGFLQSRLKNVTKETVDVLRKR</sequence>
<dbReference type="InterPro" id="IPR001138">
    <property type="entry name" value="Zn2Cys6_DnaBD"/>
</dbReference>
<keyword evidence="4" id="KW-0804">Transcription</keyword>
<dbReference type="PROSITE" id="PS50048">
    <property type="entry name" value="ZN2_CY6_FUNGAL_2"/>
    <property type="match status" value="1"/>
</dbReference>
<accession>A0A2V1DY65</accession>
<dbReference type="Proteomes" id="UP000244855">
    <property type="component" value="Unassembled WGS sequence"/>
</dbReference>
<dbReference type="GO" id="GO:0000981">
    <property type="term" value="F:DNA-binding transcription factor activity, RNA polymerase II-specific"/>
    <property type="evidence" value="ECO:0007669"/>
    <property type="project" value="InterPro"/>
</dbReference>
<keyword evidence="5" id="KW-0539">Nucleus</keyword>
<feature type="compositionally biased region" description="Low complexity" evidence="6">
    <location>
        <begin position="16"/>
        <end position="45"/>
    </location>
</feature>
<organism evidence="8 9">
    <name type="scientific">Periconia macrospinosa</name>
    <dbReference type="NCBI Taxonomy" id="97972"/>
    <lineage>
        <taxon>Eukaryota</taxon>
        <taxon>Fungi</taxon>
        <taxon>Dikarya</taxon>
        <taxon>Ascomycota</taxon>
        <taxon>Pezizomycotina</taxon>
        <taxon>Dothideomycetes</taxon>
        <taxon>Pleosporomycetidae</taxon>
        <taxon>Pleosporales</taxon>
        <taxon>Massarineae</taxon>
        <taxon>Periconiaceae</taxon>
        <taxon>Periconia</taxon>
    </lineage>
</organism>
<keyword evidence="1" id="KW-0479">Metal-binding</keyword>
<dbReference type="PRINTS" id="PR00755">
    <property type="entry name" value="AFLATOXINBRP"/>
</dbReference>
<reference evidence="8 9" key="1">
    <citation type="journal article" date="2018" name="Sci. Rep.">
        <title>Comparative genomics provides insights into the lifestyle and reveals functional heterogeneity of dark septate endophytic fungi.</title>
        <authorList>
            <person name="Knapp D.G."/>
            <person name="Nemeth J.B."/>
            <person name="Barry K."/>
            <person name="Hainaut M."/>
            <person name="Henrissat B."/>
            <person name="Johnson J."/>
            <person name="Kuo A."/>
            <person name="Lim J.H.P."/>
            <person name="Lipzen A."/>
            <person name="Nolan M."/>
            <person name="Ohm R.A."/>
            <person name="Tamas L."/>
            <person name="Grigoriev I.V."/>
            <person name="Spatafora J.W."/>
            <person name="Nagy L.G."/>
            <person name="Kovacs G.M."/>
        </authorList>
    </citation>
    <scope>NUCLEOTIDE SEQUENCE [LARGE SCALE GENOMIC DNA]</scope>
    <source>
        <strain evidence="8 9">DSE2036</strain>
    </source>
</reference>
<evidence type="ECO:0000256" key="2">
    <source>
        <dbReference type="ARBA" id="ARBA00023015"/>
    </source>
</evidence>
<evidence type="ECO:0000313" key="8">
    <source>
        <dbReference type="EMBL" id="PVI03121.1"/>
    </source>
</evidence>
<dbReference type="GO" id="GO:0003677">
    <property type="term" value="F:DNA binding"/>
    <property type="evidence" value="ECO:0007669"/>
    <property type="project" value="UniProtKB-KW"/>
</dbReference>
<dbReference type="InterPro" id="IPR050675">
    <property type="entry name" value="OAF3"/>
</dbReference>
<evidence type="ECO:0000256" key="6">
    <source>
        <dbReference type="SAM" id="MobiDB-lite"/>
    </source>
</evidence>
<dbReference type="Gene3D" id="4.10.240.10">
    <property type="entry name" value="Zn(2)-C6 fungal-type DNA-binding domain"/>
    <property type="match status" value="1"/>
</dbReference>
<dbReference type="PROSITE" id="PS00463">
    <property type="entry name" value="ZN2_CY6_FUNGAL_1"/>
    <property type="match status" value="1"/>
</dbReference>